<dbReference type="RefSeq" id="WP_379560368.1">
    <property type="nucleotide sequence ID" value="NZ_JBHRTB010000010.1"/>
</dbReference>
<accession>A0ABV7GRH5</accession>
<organism evidence="2 3">
    <name type="scientific">Psychromarinibacter halotolerans</name>
    <dbReference type="NCBI Taxonomy" id="1775175"/>
    <lineage>
        <taxon>Bacteria</taxon>
        <taxon>Pseudomonadati</taxon>
        <taxon>Pseudomonadota</taxon>
        <taxon>Alphaproteobacteria</taxon>
        <taxon>Rhodobacterales</taxon>
        <taxon>Paracoccaceae</taxon>
        <taxon>Psychromarinibacter</taxon>
    </lineage>
</organism>
<protein>
    <submittedName>
        <fullName evidence="2">Plasmid mobilization relaxosome protein MobC</fullName>
    </submittedName>
</protein>
<dbReference type="Proteomes" id="UP001595632">
    <property type="component" value="Unassembled WGS sequence"/>
</dbReference>
<dbReference type="InterPro" id="IPR053842">
    <property type="entry name" value="NikA-like"/>
</dbReference>
<evidence type="ECO:0000313" key="3">
    <source>
        <dbReference type="Proteomes" id="UP001595632"/>
    </source>
</evidence>
<comment type="caution">
    <text evidence="2">The sequence shown here is derived from an EMBL/GenBank/DDBJ whole genome shotgun (WGS) entry which is preliminary data.</text>
</comment>
<dbReference type="Pfam" id="PF21983">
    <property type="entry name" value="NikA-like"/>
    <property type="match status" value="1"/>
</dbReference>
<sequence>MSYAGASDTGPCEGWQASPSNPTGAGQARAKEPLSETFVFRCTAQEKATLRGKAKSASLPASELLREALWGTRSRRRKPVVPVDPLLVRGIGKIGGNMNQIAARLNSSERRGFIPRINAMKLYACLVSIERLLAALVDAHRRPPGC</sequence>
<dbReference type="EMBL" id="JBHRTB010000010">
    <property type="protein sequence ID" value="MFC3142387.1"/>
    <property type="molecule type" value="Genomic_DNA"/>
</dbReference>
<gene>
    <name evidence="2" type="ORF">ACFOGP_06685</name>
</gene>
<evidence type="ECO:0000256" key="1">
    <source>
        <dbReference type="SAM" id="MobiDB-lite"/>
    </source>
</evidence>
<evidence type="ECO:0000313" key="2">
    <source>
        <dbReference type="EMBL" id="MFC3142387.1"/>
    </source>
</evidence>
<feature type="region of interest" description="Disordered" evidence="1">
    <location>
        <begin position="1"/>
        <end position="30"/>
    </location>
</feature>
<keyword evidence="3" id="KW-1185">Reference proteome</keyword>
<name>A0ABV7GRH5_9RHOB</name>
<proteinExistence type="predicted"/>
<reference evidence="3" key="1">
    <citation type="journal article" date="2019" name="Int. J. Syst. Evol. Microbiol.">
        <title>The Global Catalogue of Microorganisms (GCM) 10K type strain sequencing project: providing services to taxonomists for standard genome sequencing and annotation.</title>
        <authorList>
            <consortium name="The Broad Institute Genomics Platform"/>
            <consortium name="The Broad Institute Genome Sequencing Center for Infectious Disease"/>
            <person name="Wu L."/>
            <person name="Ma J."/>
        </authorList>
    </citation>
    <scope>NUCLEOTIDE SEQUENCE [LARGE SCALE GENOMIC DNA]</scope>
    <source>
        <strain evidence="3">KCTC 52366</strain>
    </source>
</reference>